<dbReference type="Gene3D" id="1.10.287.470">
    <property type="entry name" value="Helix hairpin bin"/>
    <property type="match status" value="1"/>
</dbReference>
<dbReference type="Gene3D" id="2.40.30.170">
    <property type="match status" value="1"/>
</dbReference>
<dbReference type="PANTHER" id="PTHR32347">
    <property type="entry name" value="EFFLUX SYSTEM COMPONENT YKNX-RELATED"/>
    <property type="match status" value="1"/>
</dbReference>
<evidence type="ECO:0000313" key="8">
    <source>
        <dbReference type="Proteomes" id="UP000196573"/>
    </source>
</evidence>
<dbReference type="InterPro" id="IPR050465">
    <property type="entry name" value="UPF0194_transport"/>
</dbReference>
<dbReference type="Proteomes" id="UP000196573">
    <property type="component" value="Unassembled WGS sequence"/>
</dbReference>
<evidence type="ECO:0000256" key="1">
    <source>
        <dbReference type="ARBA" id="ARBA00004196"/>
    </source>
</evidence>
<evidence type="ECO:0000313" key="7">
    <source>
        <dbReference type="EMBL" id="SMA50214.1"/>
    </source>
</evidence>
<keyword evidence="4" id="KW-0732">Signal</keyword>
<sequence length="462" mass="50110">MKKVIGIALVLAATATIAWFTQPPSKNNAESSGKEYRTEQVSTGNISNTVSATGTLSAVDDVIVGAQLSGQIANVFVDFNDSVKAGQLLAQIDPGSFQSKVDQASAQLKRTQADIALQNIAIERAKVAYGQTERDLTRAEALFSQKVISQDQVEDTRTAARLAGIDYQQSQAQLGALQANLAANQATLDQAMIDLGRTEIRSPIDGFVISRTIETGQTVASSLNTPELFKLAKDLSEMDVEAYIDESDIGQIQLDQQVEFSVDAFPDRTFRGSVKQIRRAPQITSGVVSYTVIISANNRTNQLLPGMTANLEIKIDDAKNVMRINNAALRVVSRLETETDSSGDKKTPLERFEALGLTDEQKAALREQLPKKSGLMVGRDADKQQRQKIARVVESILTPEQIKLRDELQSGKVSAGKVMILKNGQPKPVSVLLGISDGQFTQLLKPDLSGEQIITQVKDVTP</sequence>
<feature type="chain" id="PRO_5012349405" evidence="4">
    <location>
        <begin position="19"/>
        <end position="462"/>
    </location>
</feature>
<proteinExistence type="inferred from homology"/>
<gene>
    <name evidence="7" type="primary">macA_2</name>
    <name evidence="7" type="ORF">EHSB41UT_04007</name>
</gene>
<dbReference type="AlphaFoldDB" id="A0A1X7API1"/>
<name>A0A1X7API1_9GAMM</name>
<dbReference type="Pfam" id="PF25917">
    <property type="entry name" value="BSH_RND"/>
    <property type="match status" value="1"/>
</dbReference>
<dbReference type="GO" id="GO:0022857">
    <property type="term" value="F:transmembrane transporter activity"/>
    <property type="evidence" value="ECO:0007669"/>
    <property type="project" value="InterPro"/>
</dbReference>
<dbReference type="InterPro" id="IPR006143">
    <property type="entry name" value="RND_pump_MFP"/>
</dbReference>
<protein>
    <submittedName>
        <fullName evidence="7">Macrolide export protein MacA</fullName>
    </submittedName>
</protein>
<feature type="domain" description="YknX-like beta-barrel" evidence="6">
    <location>
        <begin position="238"/>
        <end position="313"/>
    </location>
</feature>
<organism evidence="7 8">
    <name type="scientific">Parendozoicomonas haliclonae</name>
    <dbReference type="NCBI Taxonomy" id="1960125"/>
    <lineage>
        <taxon>Bacteria</taxon>
        <taxon>Pseudomonadati</taxon>
        <taxon>Pseudomonadota</taxon>
        <taxon>Gammaproteobacteria</taxon>
        <taxon>Oceanospirillales</taxon>
        <taxon>Endozoicomonadaceae</taxon>
        <taxon>Parendozoicomonas</taxon>
    </lineage>
</organism>
<reference evidence="7 8" key="1">
    <citation type="submission" date="2017-03" db="EMBL/GenBank/DDBJ databases">
        <authorList>
            <person name="Afonso C.L."/>
            <person name="Miller P.J."/>
            <person name="Scott M.A."/>
            <person name="Spackman E."/>
            <person name="Goraichik I."/>
            <person name="Dimitrov K.M."/>
            <person name="Suarez D.L."/>
            <person name="Swayne D.E."/>
        </authorList>
    </citation>
    <scope>NUCLEOTIDE SEQUENCE [LARGE SCALE GENOMIC DNA]</scope>
    <source>
        <strain evidence="7">SB41UT1</strain>
    </source>
</reference>
<dbReference type="InterPro" id="IPR058625">
    <property type="entry name" value="MdtA-like_BSH"/>
</dbReference>
<keyword evidence="8" id="KW-1185">Reference proteome</keyword>
<evidence type="ECO:0000256" key="3">
    <source>
        <dbReference type="ARBA" id="ARBA00023054"/>
    </source>
</evidence>
<dbReference type="Pfam" id="PF25990">
    <property type="entry name" value="Beta-barrel_YknX"/>
    <property type="match status" value="1"/>
</dbReference>
<evidence type="ECO:0000259" key="6">
    <source>
        <dbReference type="Pfam" id="PF25990"/>
    </source>
</evidence>
<dbReference type="Gene3D" id="2.40.50.100">
    <property type="match status" value="1"/>
</dbReference>
<dbReference type="OrthoDB" id="9791520at2"/>
<evidence type="ECO:0000256" key="4">
    <source>
        <dbReference type="SAM" id="SignalP"/>
    </source>
</evidence>
<dbReference type="PANTHER" id="PTHR32347:SF14">
    <property type="entry name" value="EFFLUX SYSTEM COMPONENT YKNX-RELATED"/>
    <property type="match status" value="1"/>
</dbReference>
<dbReference type="EMBL" id="FWPT01000011">
    <property type="protein sequence ID" value="SMA50214.1"/>
    <property type="molecule type" value="Genomic_DNA"/>
</dbReference>
<keyword evidence="3" id="KW-0175">Coiled coil</keyword>
<accession>A0A1X7API1</accession>
<evidence type="ECO:0000259" key="5">
    <source>
        <dbReference type="Pfam" id="PF25917"/>
    </source>
</evidence>
<dbReference type="InterPro" id="IPR058636">
    <property type="entry name" value="Beta-barrel_YknX"/>
</dbReference>
<dbReference type="GO" id="GO:0016020">
    <property type="term" value="C:membrane"/>
    <property type="evidence" value="ECO:0007669"/>
    <property type="project" value="InterPro"/>
</dbReference>
<dbReference type="SUPFAM" id="SSF111369">
    <property type="entry name" value="HlyD-like secretion proteins"/>
    <property type="match status" value="1"/>
</dbReference>
<dbReference type="NCBIfam" id="TIGR01730">
    <property type="entry name" value="RND_mfp"/>
    <property type="match status" value="1"/>
</dbReference>
<feature type="signal peptide" evidence="4">
    <location>
        <begin position="1"/>
        <end position="18"/>
    </location>
</feature>
<evidence type="ECO:0000256" key="2">
    <source>
        <dbReference type="ARBA" id="ARBA00009477"/>
    </source>
</evidence>
<feature type="domain" description="Multidrug resistance protein MdtA-like barrel-sandwich hybrid" evidence="5">
    <location>
        <begin position="62"/>
        <end position="224"/>
    </location>
</feature>
<comment type="subcellular location">
    <subcellularLocation>
        <location evidence="1">Cell envelope</location>
    </subcellularLocation>
</comment>
<comment type="similarity">
    <text evidence="2">Belongs to the membrane fusion protein (MFP) (TC 8.A.1) family.</text>
</comment>
<dbReference type="RefSeq" id="WP_087112657.1">
    <property type="nucleotide sequence ID" value="NZ_CBCSCN010000013.1"/>
</dbReference>
<dbReference type="GO" id="GO:0030313">
    <property type="term" value="C:cell envelope"/>
    <property type="evidence" value="ECO:0007669"/>
    <property type="project" value="UniProtKB-SubCell"/>
</dbReference>